<comment type="caution">
    <text evidence="5">The sequence shown here is derived from an EMBL/GenBank/DDBJ whole genome shotgun (WGS) entry which is preliminary data.</text>
</comment>
<keyword evidence="2" id="KW-0238">DNA-binding</keyword>
<organism evidence="5 6">
    <name type="scientific">Deinococcus piscis</name>
    <dbReference type="NCBI Taxonomy" id="394230"/>
    <lineage>
        <taxon>Bacteria</taxon>
        <taxon>Thermotogati</taxon>
        <taxon>Deinococcota</taxon>
        <taxon>Deinococci</taxon>
        <taxon>Deinococcales</taxon>
        <taxon>Deinococcaceae</taxon>
        <taxon>Deinococcus</taxon>
    </lineage>
</organism>
<protein>
    <submittedName>
        <fullName evidence="5">Transcriptional regulator</fullName>
    </submittedName>
</protein>
<dbReference type="CDD" id="cd00090">
    <property type="entry name" value="HTH_ARSR"/>
    <property type="match status" value="1"/>
</dbReference>
<dbReference type="InterPro" id="IPR036390">
    <property type="entry name" value="WH_DNA-bd_sf"/>
</dbReference>
<evidence type="ECO:0000313" key="5">
    <source>
        <dbReference type="EMBL" id="GHF94203.1"/>
    </source>
</evidence>
<dbReference type="Gene3D" id="1.10.10.10">
    <property type="entry name" value="Winged helix-like DNA-binding domain superfamily/Winged helix DNA-binding domain"/>
    <property type="match status" value="1"/>
</dbReference>
<dbReference type="PRINTS" id="PR00778">
    <property type="entry name" value="HTHARSR"/>
</dbReference>
<dbReference type="PANTHER" id="PTHR43132">
    <property type="entry name" value="ARSENICAL RESISTANCE OPERON REPRESSOR ARSR-RELATED"/>
    <property type="match status" value="1"/>
</dbReference>
<keyword evidence="6" id="KW-1185">Reference proteome</keyword>
<feature type="domain" description="HTH arsR-type" evidence="4">
    <location>
        <begin position="23"/>
        <end position="117"/>
    </location>
</feature>
<dbReference type="SUPFAM" id="SSF46785">
    <property type="entry name" value="Winged helix' DNA-binding domain"/>
    <property type="match status" value="1"/>
</dbReference>
<name>A0ABQ3JYA6_9DEIO</name>
<dbReference type="InterPro" id="IPR001845">
    <property type="entry name" value="HTH_ArsR_DNA-bd_dom"/>
</dbReference>
<keyword evidence="3" id="KW-0804">Transcription</keyword>
<proteinExistence type="predicted"/>
<evidence type="ECO:0000256" key="3">
    <source>
        <dbReference type="ARBA" id="ARBA00023163"/>
    </source>
</evidence>
<gene>
    <name evidence="5" type="ORF">GCM10017783_02770</name>
</gene>
<evidence type="ECO:0000256" key="1">
    <source>
        <dbReference type="ARBA" id="ARBA00023015"/>
    </source>
</evidence>
<dbReference type="PANTHER" id="PTHR43132:SF6">
    <property type="entry name" value="HTH-TYPE TRANSCRIPTIONAL REPRESSOR CZRA"/>
    <property type="match status" value="1"/>
</dbReference>
<dbReference type="InterPro" id="IPR011991">
    <property type="entry name" value="ArsR-like_HTH"/>
</dbReference>
<accession>A0ABQ3JYA6</accession>
<dbReference type="InterPro" id="IPR051011">
    <property type="entry name" value="Metal_resp_trans_reg"/>
</dbReference>
<reference evidence="6" key="1">
    <citation type="journal article" date="2019" name="Int. J. Syst. Evol. Microbiol.">
        <title>The Global Catalogue of Microorganisms (GCM) 10K type strain sequencing project: providing services to taxonomists for standard genome sequencing and annotation.</title>
        <authorList>
            <consortium name="The Broad Institute Genomics Platform"/>
            <consortium name="The Broad Institute Genome Sequencing Center for Infectious Disease"/>
            <person name="Wu L."/>
            <person name="Ma J."/>
        </authorList>
    </citation>
    <scope>NUCLEOTIDE SEQUENCE [LARGE SCALE GENOMIC DNA]</scope>
    <source>
        <strain evidence="6">CGMCC 1.18439</strain>
    </source>
</reference>
<sequence length="122" mass="13461">MTDRCEVRCVHPQAVAAAQQTMPSEDVVAGSAEMFRLLGDPGRLRLLLALRGGELCVCDLAAVTGASESSVSHSLRLLRANRAVRSRREGRNMYYALHDGHIEQLLDMMTAHMGEPRDHFSD</sequence>
<dbReference type="NCBIfam" id="NF033788">
    <property type="entry name" value="HTH_metalloreg"/>
    <property type="match status" value="1"/>
</dbReference>
<dbReference type="InterPro" id="IPR036388">
    <property type="entry name" value="WH-like_DNA-bd_sf"/>
</dbReference>
<evidence type="ECO:0000256" key="2">
    <source>
        <dbReference type="ARBA" id="ARBA00023125"/>
    </source>
</evidence>
<evidence type="ECO:0000313" key="6">
    <source>
        <dbReference type="Proteomes" id="UP000632154"/>
    </source>
</evidence>
<dbReference type="Pfam" id="PF01022">
    <property type="entry name" value="HTH_5"/>
    <property type="match status" value="1"/>
</dbReference>
<keyword evidence="1" id="KW-0805">Transcription regulation</keyword>
<dbReference type="PROSITE" id="PS50987">
    <property type="entry name" value="HTH_ARSR_2"/>
    <property type="match status" value="1"/>
</dbReference>
<dbReference type="SMART" id="SM00418">
    <property type="entry name" value="HTH_ARSR"/>
    <property type="match status" value="1"/>
</dbReference>
<dbReference type="EMBL" id="BNAL01000002">
    <property type="protein sequence ID" value="GHF94203.1"/>
    <property type="molecule type" value="Genomic_DNA"/>
</dbReference>
<dbReference type="RefSeq" id="WP_189641879.1">
    <property type="nucleotide sequence ID" value="NZ_BNAL01000002.1"/>
</dbReference>
<evidence type="ECO:0000259" key="4">
    <source>
        <dbReference type="PROSITE" id="PS50987"/>
    </source>
</evidence>
<dbReference type="Proteomes" id="UP000632154">
    <property type="component" value="Unassembled WGS sequence"/>
</dbReference>